<feature type="transmembrane region" description="Helical" evidence="9">
    <location>
        <begin position="134"/>
        <end position="167"/>
    </location>
</feature>
<feature type="region of interest" description="Disordered" evidence="8">
    <location>
        <begin position="1"/>
        <end position="20"/>
    </location>
</feature>
<feature type="compositionally biased region" description="Low complexity" evidence="8">
    <location>
        <begin position="1"/>
        <end position="17"/>
    </location>
</feature>
<keyword evidence="7 9" id="KW-0472">Membrane</keyword>
<evidence type="ECO:0000256" key="3">
    <source>
        <dbReference type="ARBA" id="ARBA00022676"/>
    </source>
</evidence>
<name>A0A0R2SEZ1_9GAMM</name>
<feature type="transmembrane region" description="Helical" evidence="9">
    <location>
        <begin position="272"/>
        <end position="291"/>
    </location>
</feature>
<evidence type="ECO:0000256" key="9">
    <source>
        <dbReference type="SAM" id="Phobius"/>
    </source>
</evidence>
<gene>
    <name evidence="11" type="ORF">ABR69_05145</name>
</gene>
<feature type="transmembrane region" description="Helical" evidence="9">
    <location>
        <begin position="102"/>
        <end position="122"/>
    </location>
</feature>
<dbReference type="PANTHER" id="PTHR33908:SF11">
    <property type="entry name" value="MEMBRANE PROTEIN"/>
    <property type="match status" value="1"/>
</dbReference>
<feature type="domain" description="Glycosyltransferase RgtA/B/C/D-like" evidence="10">
    <location>
        <begin position="80"/>
        <end position="238"/>
    </location>
</feature>
<evidence type="ECO:0000256" key="2">
    <source>
        <dbReference type="ARBA" id="ARBA00022475"/>
    </source>
</evidence>
<evidence type="ECO:0000256" key="8">
    <source>
        <dbReference type="SAM" id="MobiDB-lite"/>
    </source>
</evidence>
<protein>
    <recommendedName>
        <fullName evidence="10">Glycosyltransferase RgtA/B/C/D-like domain-containing protein</fullName>
    </recommendedName>
</protein>
<evidence type="ECO:0000259" key="10">
    <source>
        <dbReference type="Pfam" id="PF13231"/>
    </source>
</evidence>
<dbReference type="GO" id="GO:0005886">
    <property type="term" value="C:plasma membrane"/>
    <property type="evidence" value="ECO:0007669"/>
    <property type="project" value="UniProtKB-SubCell"/>
</dbReference>
<keyword evidence="5 9" id="KW-0812">Transmembrane</keyword>
<evidence type="ECO:0000313" key="12">
    <source>
        <dbReference type="Proteomes" id="UP000051934"/>
    </source>
</evidence>
<reference evidence="11 12" key="1">
    <citation type="submission" date="2015-10" db="EMBL/GenBank/DDBJ databases">
        <title>Metagenome-Assembled Genomes uncover a global brackish microbiome.</title>
        <authorList>
            <person name="Hugerth L.W."/>
            <person name="Larsson J."/>
            <person name="Alneberg J."/>
            <person name="Lindh M.V."/>
            <person name="Legrand C."/>
            <person name="Pinhassi J."/>
            <person name="Andersson A.F."/>
        </authorList>
    </citation>
    <scope>NUCLEOTIDE SEQUENCE [LARGE SCALE GENOMIC DNA]</scope>
    <source>
        <strain evidence="11">BACL4 MAG-120507-bin80</strain>
    </source>
</reference>
<comment type="caution">
    <text evidence="11">The sequence shown here is derived from an EMBL/GenBank/DDBJ whole genome shotgun (WGS) entry which is preliminary data.</text>
</comment>
<sequence length="657" mass="71284">MNNDSNENNENDGNNESCVKQSQMSIPTDPLRHLASHWLWPLGALIFALKALFAFRLELYSDEIFYWFESTRPALAYSDLPFMSSLLAGLGTAVLGDTPFAVRLPFFLIGCSLPAVLYWTALPLVGKAEAREAALLSLCLPLASSLGLLAVPDVPLVFLGLLAIGFFIRARATDSLTHWLATGVVVALGLSTHYRFSLFPAGAVLLLLWDSSSRQLWRNPRTLIAFVIAAAGLVPVILFNASHQMGSLAFYLVDRHPWEFRPAGLLHLFEQALLSTPLLYGLLLATGLGLLRSAEPNARLVALIAALHIVLYAALAPFSDPTSTTLHWPLAGYIPLLIYAPAALRRLTSSFAIGRRVTALLFGIGYLGSLTALIGVGSQSLHTQLQPILGMGVLSTKMAGWAPFAAETRLVVAAHFEEPPLIVTDNYYTAAQLAFAKLGEPNSIYTLDTEKAVRDGRALQLSLWGMDTEALIDNKNSPALLITEDSTLNFGQKRALLQHACAVSVGLKFLQQIDLVGGAKRFSFYAIHIAEPAQPIECSIPARGWIDSPAAGERVAENFTVSGWAFAEGNKVDLIRVLIDGKSAPYSGSRTERTDLDIVAGALLDSQFPQLGYRYQIETGDLSPGAHTLQLELVSDSGEVTNSLITEFYFSPIPRPN</sequence>
<evidence type="ECO:0000256" key="5">
    <source>
        <dbReference type="ARBA" id="ARBA00022692"/>
    </source>
</evidence>
<feature type="transmembrane region" description="Helical" evidence="9">
    <location>
        <begin position="298"/>
        <end position="318"/>
    </location>
</feature>
<keyword evidence="6 9" id="KW-1133">Transmembrane helix</keyword>
<dbReference type="PANTHER" id="PTHR33908">
    <property type="entry name" value="MANNOSYLTRANSFERASE YKCB-RELATED"/>
    <property type="match status" value="1"/>
</dbReference>
<organism evidence="11 12">
    <name type="scientific">OM182 bacterium BACL3 MAG-120507-bin80</name>
    <dbReference type="NCBI Taxonomy" id="1655577"/>
    <lineage>
        <taxon>Bacteria</taxon>
        <taxon>Pseudomonadati</taxon>
        <taxon>Pseudomonadota</taxon>
        <taxon>Gammaproteobacteria</taxon>
        <taxon>OMG group</taxon>
        <taxon>OM182 clade</taxon>
    </lineage>
</organism>
<feature type="transmembrane region" description="Helical" evidence="9">
    <location>
        <begin position="359"/>
        <end position="377"/>
    </location>
</feature>
<feature type="transmembrane region" description="Helical" evidence="9">
    <location>
        <begin position="38"/>
        <end position="55"/>
    </location>
</feature>
<comment type="subcellular location">
    <subcellularLocation>
        <location evidence="1">Cell membrane</location>
        <topology evidence="1">Multi-pass membrane protein</topology>
    </subcellularLocation>
</comment>
<evidence type="ECO:0000256" key="4">
    <source>
        <dbReference type="ARBA" id="ARBA00022679"/>
    </source>
</evidence>
<feature type="transmembrane region" description="Helical" evidence="9">
    <location>
        <begin position="76"/>
        <end position="96"/>
    </location>
</feature>
<keyword evidence="3" id="KW-0328">Glycosyltransferase</keyword>
<accession>A0A0R2SEZ1</accession>
<feature type="transmembrane region" description="Helical" evidence="9">
    <location>
        <begin position="330"/>
        <end position="347"/>
    </location>
</feature>
<keyword evidence="4" id="KW-0808">Transferase</keyword>
<dbReference type="GO" id="GO:0009103">
    <property type="term" value="P:lipopolysaccharide biosynthetic process"/>
    <property type="evidence" value="ECO:0007669"/>
    <property type="project" value="UniProtKB-ARBA"/>
</dbReference>
<dbReference type="EMBL" id="LIBB01000003">
    <property type="protein sequence ID" value="KRO73401.1"/>
    <property type="molecule type" value="Genomic_DNA"/>
</dbReference>
<feature type="transmembrane region" description="Helical" evidence="9">
    <location>
        <begin position="221"/>
        <end position="241"/>
    </location>
</feature>
<dbReference type="Proteomes" id="UP000051934">
    <property type="component" value="Unassembled WGS sequence"/>
</dbReference>
<evidence type="ECO:0000313" key="11">
    <source>
        <dbReference type="EMBL" id="KRO73401.1"/>
    </source>
</evidence>
<evidence type="ECO:0000256" key="1">
    <source>
        <dbReference type="ARBA" id="ARBA00004651"/>
    </source>
</evidence>
<dbReference type="AlphaFoldDB" id="A0A0R2SEZ1"/>
<dbReference type="Pfam" id="PF13231">
    <property type="entry name" value="PMT_2"/>
    <property type="match status" value="1"/>
</dbReference>
<evidence type="ECO:0000256" key="6">
    <source>
        <dbReference type="ARBA" id="ARBA00022989"/>
    </source>
</evidence>
<dbReference type="InterPro" id="IPR050297">
    <property type="entry name" value="LipidA_mod_glycosyltrf_83"/>
</dbReference>
<proteinExistence type="predicted"/>
<evidence type="ECO:0000256" key="7">
    <source>
        <dbReference type="ARBA" id="ARBA00023136"/>
    </source>
</evidence>
<dbReference type="InterPro" id="IPR038731">
    <property type="entry name" value="RgtA/B/C-like"/>
</dbReference>
<dbReference type="GO" id="GO:0016763">
    <property type="term" value="F:pentosyltransferase activity"/>
    <property type="evidence" value="ECO:0007669"/>
    <property type="project" value="TreeGrafter"/>
</dbReference>
<keyword evidence="2" id="KW-1003">Cell membrane</keyword>